<dbReference type="RefSeq" id="WP_071894006.1">
    <property type="nucleotide sequence ID" value="NZ_CP018135.1"/>
</dbReference>
<dbReference type="InterPro" id="IPR035905">
    <property type="entry name" value="Barstar-like_sf"/>
</dbReference>
<dbReference type="Gene3D" id="3.30.370.10">
    <property type="entry name" value="Barstar-like"/>
    <property type="match status" value="1"/>
</dbReference>
<dbReference type="Proteomes" id="UP000183530">
    <property type="component" value="Chromosome"/>
</dbReference>
<protein>
    <submittedName>
        <fullName evidence="1">Uncharacterized protein</fullName>
    </submittedName>
</protein>
<sequence>MKTLHLNGSLIHSIPTFYDQINLMLEREKTWNIGPSLDALNDALYEVPEDQGDIEEPTADASATVHWHDHEHAREALGFAATERWFLEKLESQGRFNMGSIQKQLDDLRAGTGPTYFEIILEIFADHPSITLILD</sequence>
<dbReference type="AlphaFoldDB" id="A0A1L2ZNB9"/>
<accession>A0A1L2ZNB9</accession>
<dbReference type="EMBL" id="CP018135">
    <property type="protein sequence ID" value="APF40528.1"/>
    <property type="molecule type" value="Genomic_DNA"/>
</dbReference>
<dbReference type="SUPFAM" id="SSF52038">
    <property type="entry name" value="Barstar-related"/>
    <property type="match status" value="1"/>
</dbReference>
<dbReference type="OrthoDB" id="4793808at2"/>
<organism evidence="1 2">
    <name type="scientific">Neomicrococcus aestuarii</name>
    <dbReference type="NCBI Taxonomy" id="556325"/>
    <lineage>
        <taxon>Bacteria</taxon>
        <taxon>Bacillati</taxon>
        <taxon>Actinomycetota</taxon>
        <taxon>Actinomycetes</taxon>
        <taxon>Micrococcales</taxon>
        <taxon>Micrococcaceae</taxon>
        <taxon>Neomicrococcus</taxon>
    </lineage>
</organism>
<evidence type="ECO:0000313" key="1">
    <source>
        <dbReference type="EMBL" id="APF40528.1"/>
    </source>
</evidence>
<gene>
    <name evidence="1" type="ORF">BHE16_05285</name>
</gene>
<reference evidence="1 2" key="1">
    <citation type="submission" date="2016-11" db="EMBL/GenBank/DDBJ databases">
        <title>Genome sequencing of Zhihengliuella aestuarii B18 antagonistic to Plasmodiophora brassicae.</title>
        <authorList>
            <person name="Luo Y."/>
        </authorList>
    </citation>
    <scope>NUCLEOTIDE SEQUENCE [LARGE SCALE GENOMIC DNA]</scope>
    <source>
        <strain evidence="1 2">B18</strain>
    </source>
</reference>
<dbReference type="KEGG" id="nae:BHE16_05285"/>
<proteinExistence type="predicted"/>
<evidence type="ECO:0000313" key="2">
    <source>
        <dbReference type="Proteomes" id="UP000183530"/>
    </source>
</evidence>
<keyword evidence="2" id="KW-1185">Reference proteome</keyword>
<name>A0A1L2ZNB9_9MICC</name>